<feature type="compositionally biased region" description="Polar residues" evidence="1">
    <location>
        <begin position="199"/>
        <end position="209"/>
    </location>
</feature>
<dbReference type="Proteomes" id="UP000542674">
    <property type="component" value="Unassembled WGS sequence"/>
</dbReference>
<dbReference type="EMBL" id="JACHJS010000001">
    <property type="protein sequence ID" value="MBB4965398.1"/>
    <property type="molecule type" value="Genomic_DNA"/>
</dbReference>
<dbReference type="RefSeq" id="WP_184668910.1">
    <property type="nucleotide sequence ID" value="NZ_BAABAI010000001.1"/>
</dbReference>
<feature type="region of interest" description="Disordered" evidence="1">
    <location>
        <begin position="1"/>
        <end position="254"/>
    </location>
</feature>
<gene>
    <name evidence="2" type="ORF">F4559_002757</name>
</gene>
<dbReference type="AlphaFoldDB" id="A0A7W7T2K3"/>
<accession>A0A7W7T2K3</accession>
<evidence type="ECO:0000313" key="2">
    <source>
        <dbReference type="EMBL" id="MBB4965398.1"/>
    </source>
</evidence>
<feature type="compositionally biased region" description="Low complexity" evidence="1">
    <location>
        <begin position="222"/>
        <end position="235"/>
    </location>
</feature>
<reference evidence="2 3" key="1">
    <citation type="submission" date="2020-08" db="EMBL/GenBank/DDBJ databases">
        <title>Sequencing the genomes of 1000 actinobacteria strains.</title>
        <authorList>
            <person name="Klenk H.-P."/>
        </authorList>
    </citation>
    <scope>NUCLEOTIDE SEQUENCE [LARGE SCALE GENOMIC DNA]</scope>
    <source>
        <strain evidence="2 3">DSM 45084</strain>
    </source>
</reference>
<protein>
    <recommendedName>
        <fullName evidence="4">Syndecan 1</fullName>
    </recommendedName>
</protein>
<feature type="compositionally biased region" description="Basic and acidic residues" evidence="1">
    <location>
        <begin position="98"/>
        <end position="114"/>
    </location>
</feature>
<evidence type="ECO:0000256" key="1">
    <source>
        <dbReference type="SAM" id="MobiDB-lite"/>
    </source>
</evidence>
<organism evidence="2 3">
    <name type="scientific">Saccharothrix violaceirubra</name>
    <dbReference type="NCBI Taxonomy" id="413306"/>
    <lineage>
        <taxon>Bacteria</taxon>
        <taxon>Bacillati</taxon>
        <taxon>Actinomycetota</taxon>
        <taxon>Actinomycetes</taxon>
        <taxon>Pseudonocardiales</taxon>
        <taxon>Pseudonocardiaceae</taxon>
        <taxon>Saccharothrix</taxon>
    </lineage>
</organism>
<name>A0A7W7T2K3_9PSEU</name>
<proteinExistence type="predicted"/>
<evidence type="ECO:0008006" key="4">
    <source>
        <dbReference type="Google" id="ProtNLM"/>
    </source>
</evidence>
<feature type="compositionally biased region" description="Basic and acidic residues" evidence="1">
    <location>
        <begin position="240"/>
        <end position="254"/>
    </location>
</feature>
<evidence type="ECO:0000313" key="3">
    <source>
        <dbReference type="Proteomes" id="UP000542674"/>
    </source>
</evidence>
<sequence>MIQRTESDRTPAAQGSPEGEARRTGVAGLRRVTPSPTRAARQDLPMRTLPVVGTAMAGELVPPAASPDRPTVRRPSSAPVLGEALSRVPDTAATPGRESARRTTPSREPDRGRPPTEQPSLVVPLTRSEARLPGGESGPLVPLLGDRPLTPLLRVEGGPPTRRPVVRPRWTPAPDVGVQRTTPRHAPPPRGPLTMPVAGSTQRTATPTSEALPDKGIPKAHPTVTTSKTTTSPKPADLAKPAKDEHEQIDPDRLARRLIEPVARLLRAELRSGRERSGRLHDR</sequence>
<keyword evidence="3" id="KW-1185">Reference proteome</keyword>
<comment type="caution">
    <text evidence="2">The sequence shown here is derived from an EMBL/GenBank/DDBJ whole genome shotgun (WGS) entry which is preliminary data.</text>
</comment>